<dbReference type="Gene3D" id="2.60.120.260">
    <property type="entry name" value="Galactose-binding domain-like"/>
    <property type="match status" value="1"/>
</dbReference>
<gene>
    <name evidence="2" type="ORF">DLM86_24510</name>
</gene>
<accession>A0A2V5JXP8</accession>
<evidence type="ECO:0000256" key="1">
    <source>
        <dbReference type="SAM" id="SignalP"/>
    </source>
</evidence>
<name>A0A2V5JXP8_9BACL</name>
<dbReference type="SUPFAM" id="SSF63825">
    <property type="entry name" value="YWTD domain"/>
    <property type="match status" value="1"/>
</dbReference>
<dbReference type="SUPFAM" id="SSF50998">
    <property type="entry name" value="Quinoprotein alcohol dehydrogenase-like"/>
    <property type="match status" value="1"/>
</dbReference>
<dbReference type="InterPro" id="IPR015943">
    <property type="entry name" value="WD40/YVTN_repeat-like_dom_sf"/>
</dbReference>
<organism evidence="2 3">
    <name type="scientific">Paenibacillus flagellatus</name>
    <dbReference type="NCBI Taxonomy" id="2211139"/>
    <lineage>
        <taxon>Bacteria</taxon>
        <taxon>Bacillati</taxon>
        <taxon>Bacillota</taxon>
        <taxon>Bacilli</taxon>
        <taxon>Bacillales</taxon>
        <taxon>Paenibacillaceae</taxon>
        <taxon>Paenibacillus</taxon>
    </lineage>
</organism>
<dbReference type="Proteomes" id="UP000247476">
    <property type="component" value="Unassembled WGS sequence"/>
</dbReference>
<feature type="signal peptide" evidence="1">
    <location>
        <begin position="1"/>
        <end position="22"/>
    </location>
</feature>
<keyword evidence="1" id="KW-0732">Signal</keyword>
<dbReference type="Gene3D" id="2.130.10.10">
    <property type="entry name" value="YVTN repeat-like/Quinoprotein amine dehydrogenase"/>
    <property type="match status" value="1"/>
</dbReference>
<dbReference type="EMBL" id="QJVJ01000012">
    <property type="protein sequence ID" value="PYI51578.1"/>
    <property type="molecule type" value="Genomic_DNA"/>
</dbReference>
<dbReference type="Gene3D" id="2.60.40.1080">
    <property type="match status" value="1"/>
</dbReference>
<keyword evidence="3" id="KW-1185">Reference proteome</keyword>
<protein>
    <submittedName>
        <fullName evidence="2">Uncharacterized protein</fullName>
    </submittedName>
</protein>
<proteinExistence type="predicted"/>
<comment type="caution">
    <text evidence="2">The sequence shown here is derived from an EMBL/GenBank/DDBJ whole genome shotgun (WGS) entry which is preliminary data.</text>
</comment>
<feature type="chain" id="PRO_5038390304" evidence="1">
    <location>
        <begin position="23"/>
        <end position="1413"/>
    </location>
</feature>
<evidence type="ECO:0000313" key="3">
    <source>
        <dbReference type="Proteomes" id="UP000247476"/>
    </source>
</evidence>
<dbReference type="InterPro" id="IPR011047">
    <property type="entry name" value="Quinoprotein_ADH-like_sf"/>
</dbReference>
<evidence type="ECO:0000313" key="2">
    <source>
        <dbReference type="EMBL" id="PYI51578.1"/>
    </source>
</evidence>
<sequence>MRLRSMLGGVLAVMLASQGMLGGGGTPRASAERASGAAVQAVSGAFPEYGEPIDLGSPIQTPQTIDAAYGQEDGANVVYTTVSGSASSEQWAVFNVIDIDRGQLLGSYPLEGTSSAWAHVRTPDGRVFIGASKNMFVYSPVTKTVTNLGVPLPGTESIWALAADENGNVYGGIYSASVGGRVFRIDAKTLAATDVLGGKVDDGTAPGDDGKPEDYVRSLAYYNGYVYAGTGSTNGRVWRIDPTARTAERIELPGSPSDPAYGGRYDRMGAVYGMTVVGSQLFAFFNGPFTMHVYDLDRRQWRDKTIENVRGLLAVTPEHNGKVYTSKKDKFMWEIDTSTLEERPVMPFDGSIRSSAWMNVANVPDFPGTSMVTISYDGKVVLYDPPNGKSFAMRTLVEGQANNIQALERGPDGKLYMSSYMGTKAAQYDPASDTFRTFALGQAEGIGSVGDTLYYGVYPKAEIFGWNTKEPLPETSGPAKLFEIGEEQDRPFVLREAAGKLLIGTIPGYSTSGGALTVYDPAASAQSGRPVYEVFRNIVAGQSITGLAYRNGLVYGSTSIHGGLGGEPAASKAKLFVWDMATKTKLREWEPQADGLGGAVPLIGGLTIGPDGLVWGAANGVLFAFDPDTYELRKQKNVYPDLTNYGRWRPAQLAWGQNGYLYANLGGRLTIVDPYTLEHRAFNVGSTLFALDLHDNVYVAYGTRFAKLPLLSGPSDEAVTLLSPKAPANVPEGSDVTLTVRAKEGLAVRVTEGEETVARFVGQGPVPVTVVLPSPAVGAHRYALVADPQGGQEGVTIPVPAVTVHAFDGLTLAAGKTTLLVGETAPLTATAVYGPVTVPVGTKASFAASPADVVALDGASARGMKPGEAIVTATYNGRTASVRLTVRAEGPEDPTKVQVNVPNAGFEQIGPDGTAADWTIYSYKEDVASLGVSEEQARSGSRSFKVVDRSTSNSAGIASAYIPVEPGATYEAHAGVFLGNPPPSFSSSRTVFWLRYYDAQHKELPAERTQSTTIETPRGRWLDSTVYGKAPAQAAYARIILLCSTAWVATAYYDDIRLYKRIEQPVNTAPTITPIAAQYTVKDTPTDPIAFTVGDKETPDRLTIAAASSNPAVVPVSGIALSGEGAARTVRVTPAPGATGRATVTLTVGDGERTADVSFDVYVVSAEALPLAEFGNKRTFDVSWSGGPPEGLGGVKLYYSTDGGVGWSAFGDVRTSSPVSFTAPADGAYLFAVRAVDAAGREERPPSRPEDAQARTIVDTTAPLVVYSGNAGTYALDERIAIACSAVDELSGVASSTCTSLEGPAYRYIGHQSLTAEAVDRAGNVGTGTAEFTVYADLPGLLRLLRGFVTQEGVADALAVKLEQAARSSAEGRANAARGQLNAFLQQLSAQTGKSVAAEHAELLGRLARDVLE</sequence>
<reference evidence="2 3" key="1">
    <citation type="submission" date="2018-05" db="EMBL/GenBank/DDBJ databases">
        <title>Paenibacillus flagellatus sp. nov., isolated from selenium mineral soil.</title>
        <authorList>
            <person name="Dai X."/>
        </authorList>
    </citation>
    <scope>NUCLEOTIDE SEQUENCE [LARGE SCALE GENOMIC DNA]</scope>
    <source>
        <strain evidence="2 3">DXL2</strain>
    </source>
</reference>